<dbReference type="EMBL" id="MN739095">
    <property type="protein sequence ID" value="QHS88346.1"/>
    <property type="molecule type" value="Genomic_DNA"/>
</dbReference>
<accession>A0A6C0B8C3</accession>
<sequence length="89" mass="10449">MWSILVFFLFILFFLSLVVFKKKEGFNNPYAISEEHQGDIATFRKQLSKITISDEFLNTIQEQVTKLSNNTLKLQTNVPTQEVKQYTQE</sequence>
<reference evidence="1" key="1">
    <citation type="journal article" date="2020" name="Nature">
        <title>Giant virus diversity and host interactions through global metagenomics.</title>
        <authorList>
            <person name="Schulz F."/>
            <person name="Roux S."/>
            <person name="Paez-Espino D."/>
            <person name="Jungbluth S."/>
            <person name="Walsh D.A."/>
            <person name="Denef V.J."/>
            <person name="McMahon K.D."/>
            <person name="Konstantinidis K.T."/>
            <person name="Eloe-Fadrosh E.A."/>
            <person name="Kyrpides N.C."/>
            <person name="Woyke T."/>
        </authorList>
    </citation>
    <scope>NUCLEOTIDE SEQUENCE</scope>
    <source>
        <strain evidence="1">GVMAG-M-3300010158-55</strain>
    </source>
</reference>
<organism evidence="1">
    <name type="scientific">viral metagenome</name>
    <dbReference type="NCBI Taxonomy" id="1070528"/>
    <lineage>
        <taxon>unclassified sequences</taxon>
        <taxon>metagenomes</taxon>
        <taxon>organismal metagenomes</taxon>
    </lineage>
</organism>
<name>A0A6C0B8C3_9ZZZZ</name>
<dbReference type="AlphaFoldDB" id="A0A6C0B8C3"/>
<evidence type="ECO:0000313" key="1">
    <source>
        <dbReference type="EMBL" id="QHS88346.1"/>
    </source>
</evidence>
<proteinExistence type="predicted"/>
<protein>
    <submittedName>
        <fullName evidence="1">Uncharacterized protein</fullName>
    </submittedName>
</protein>